<evidence type="ECO:0000256" key="1">
    <source>
        <dbReference type="SAM" id="MobiDB-lite"/>
    </source>
</evidence>
<reference evidence="3" key="1">
    <citation type="submission" date="2021-07" db="EMBL/GenBank/DDBJ databases">
        <authorList>
            <person name="Catto M.A."/>
            <person name="Jacobson A."/>
            <person name="Kennedy G."/>
            <person name="Labadie P."/>
            <person name="Hunt B.G."/>
            <person name="Srinivasan R."/>
        </authorList>
    </citation>
    <scope>NUCLEOTIDE SEQUENCE</scope>
    <source>
        <strain evidence="3">PL_HMW_Pooled</strain>
        <tissue evidence="3">Head</tissue>
    </source>
</reference>
<feature type="region of interest" description="Disordered" evidence="1">
    <location>
        <begin position="21"/>
        <end position="87"/>
    </location>
</feature>
<dbReference type="PANTHER" id="PTHR10773">
    <property type="entry name" value="DNA-DIRECTED RNA POLYMERASES I, II, AND III SUBUNIT RPABC2"/>
    <property type="match status" value="1"/>
</dbReference>
<dbReference type="AlphaFoldDB" id="A0AAE1L973"/>
<dbReference type="PANTHER" id="PTHR10773:SF19">
    <property type="match status" value="1"/>
</dbReference>
<dbReference type="InterPro" id="IPR057191">
    <property type="entry name" value="DUF7869"/>
</dbReference>
<evidence type="ECO:0000313" key="3">
    <source>
        <dbReference type="EMBL" id="KAK3910429.1"/>
    </source>
</evidence>
<dbReference type="Proteomes" id="UP001219518">
    <property type="component" value="Unassembled WGS sequence"/>
</dbReference>
<feature type="region of interest" description="Disordered" evidence="1">
    <location>
        <begin position="1093"/>
        <end position="1127"/>
    </location>
</feature>
<sequence>MKRSSKPPAASRCSRLVALALKNRDDENRGDHELDENDPPPQSPCPVTPSNVDYLNFSKLFDKGHPEHRTPHQEREKKFEDCEKPRHRNVLSVQNLNSSNELRSPPKKKVSHTNIGKTSVLSDNAVSARRSLKYENSDVSNSEPPKILSSLALIADYESEDSRSCEQFPSVQAAHSLAEKDTDGFISTISVDVQDSNLFSFTEVADHNNNNRSAFKEYLPDSFPASVQVANSEAKHNTDGFISTISLPDESDSNCFSLTKGADHNSRVQFKESESTAAALSIKSLNSGLNGVSEGDHTLQLAATNSIIKQSSQEKPLVFNSLEFDFHHMTEGDQIRKLLPTGSNVSELETQFEHNELDSAGLGFYSCHFEELSNNTENGTFSYCFGNDIVKNINSGAHRMFTVGQLPYRQWRSSYVHDYNAFTKLQPAVPVTFMEETSAVIDNESDFINKSLVNTDTSTDGTNFTELHPVSVTAFSYDRSESLANAFDNANLESDEAVVLPLHPVEGPEVEVNCVENVVDIPREEFIHEENTENPGLHPEPETPAVNDEDPFPKPRSRNPGRWKQAVIKKLKESGQAHVSLKGKEREAKTMGDGCSATCKRRCHFNISHDDRSAVFQKFYSIENHTTKWYFVANHVKTDDIKRKTVVGPSQRKCTHTYYLPVDGIDKQVCRNFFLETLAISEKFVRTALQKKKLNAGSIPVDGRGKKKKRQAVNIIIREDVMNHIRKYKTIEGHYTRKSSKARYLPEFLNKRMMHSQYLIEKQAEGITENIASLRQYREVFKSEFNLKFFKPKKDQCSKCLSWKNKTPREKTEEALQKYQKHISDKQISQDLKTEDIEFVKKTPDVKDVCVATCDLEKVFLCPKGENSEFYYKSKLSLYNFTIFVSGEQKGFCYVWDQTEARRGSAEISSCLWSFLKMKSEGGVREFRLYSDNCSAQNKNKFLFSMYTMASIRLNIRIVHRYLETGHTHMEVDSVHAAIQNSIKNKEIFVPSECKFRDKLKTSEFKEVVFDSAEPGIIYYKNQYREDAMKINVIKKRPGHPVNWKTIKLERMYHGRIPLRPIEIRDLTSLCRSGAIPSKYHNYYFNTIINQETVQPDPPHELSEGESFDESDQESSEDSNNTESEED</sequence>
<keyword evidence="4" id="KW-1185">Reference proteome</keyword>
<reference evidence="3" key="2">
    <citation type="journal article" date="2023" name="BMC Genomics">
        <title>Pest status, molecular evolution, and epigenetic factors derived from the genome assembly of Frankliniella fusca, a thysanopteran phytovirus vector.</title>
        <authorList>
            <person name="Catto M.A."/>
            <person name="Labadie P.E."/>
            <person name="Jacobson A.L."/>
            <person name="Kennedy G.G."/>
            <person name="Srinivasan R."/>
            <person name="Hunt B.G."/>
        </authorList>
    </citation>
    <scope>NUCLEOTIDE SEQUENCE</scope>
    <source>
        <strain evidence="3">PL_HMW_Pooled</strain>
    </source>
</reference>
<dbReference type="Pfam" id="PF25273">
    <property type="entry name" value="DUF7869"/>
    <property type="match status" value="1"/>
</dbReference>
<protein>
    <submittedName>
        <fullName evidence="3">Polyprotein</fullName>
    </submittedName>
</protein>
<feature type="compositionally biased region" description="Basic and acidic residues" evidence="1">
    <location>
        <begin position="22"/>
        <end position="32"/>
    </location>
</feature>
<feature type="compositionally biased region" description="Acidic residues" evidence="1">
    <location>
        <begin position="1104"/>
        <end position="1117"/>
    </location>
</feature>
<feature type="compositionally biased region" description="Low complexity" evidence="1">
    <location>
        <begin position="1118"/>
        <end position="1127"/>
    </location>
</feature>
<organism evidence="3 4">
    <name type="scientific">Frankliniella fusca</name>
    <dbReference type="NCBI Taxonomy" id="407009"/>
    <lineage>
        <taxon>Eukaryota</taxon>
        <taxon>Metazoa</taxon>
        <taxon>Ecdysozoa</taxon>
        <taxon>Arthropoda</taxon>
        <taxon>Hexapoda</taxon>
        <taxon>Insecta</taxon>
        <taxon>Pterygota</taxon>
        <taxon>Neoptera</taxon>
        <taxon>Paraneoptera</taxon>
        <taxon>Thysanoptera</taxon>
        <taxon>Terebrantia</taxon>
        <taxon>Thripoidea</taxon>
        <taxon>Thripidae</taxon>
        <taxon>Frankliniella</taxon>
    </lineage>
</organism>
<feature type="domain" description="DUF7869" evidence="2">
    <location>
        <begin position="883"/>
        <end position="989"/>
    </location>
</feature>
<dbReference type="EMBL" id="JAHWGI010000165">
    <property type="protein sequence ID" value="KAK3910429.1"/>
    <property type="molecule type" value="Genomic_DNA"/>
</dbReference>
<proteinExistence type="predicted"/>
<accession>A0AAE1L973</accession>
<comment type="caution">
    <text evidence="3">The sequence shown here is derived from an EMBL/GenBank/DDBJ whole genome shotgun (WGS) entry which is preliminary data.</text>
</comment>
<gene>
    <name evidence="3" type="ORF">KUF71_004193</name>
</gene>
<name>A0AAE1L973_9NEOP</name>
<evidence type="ECO:0000259" key="2">
    <source>
        <dbReference type="Pfam" id="PF25273"/>
    </source>
</evidence>
<feature type="compositionally biased region" description="Basic and acidic residues" evidence="1">
    <location>
        <begin position="60"/>
        <end position="84"/>
    </location>
</feature>
<evidence type="ECO:0000313" key="4">
    <source>
        <dbReference type="Proteomes" id="UP001219518"/>
    </source>
</evidence>
<feature type="region of interest" description="Disordered" evidence="1">
    <location>
        <begin position="530"/>
        <end position="561"/>
    </location>
</feature>